<dbReference type="AlphaFoldDB" id="A0A2N9ILP5"/>
<evidence type="ECO:0000256" key="1">
    <source>
        <dbReference type="ARBA" id="ARBA00022679"/>
    </source>
</evidence>
<sequence length="458" mass="51125">MAKSSTIKVLEHCHVSPPLNSAPPTSLPLTFFDIPWLFFSPSQPLFFYEYPYPSSHFTSTTLPKLKNSLSLTLQHFYPLAGNLTMSPFEPCKPEIIYSQADFVSLTIAESDGDLNHLSSNYPRDVNEFYSLVPQLDDKQVLIPLLAIQVTVFPKAGLCIGLAYHHVVADGRTFNNFMKTWASFCSVGDSFSMKSLPSYDRKVIVDAHGLEGIFLKEWWRRKSSKEIVRSSEANVDLSNMVRATFVVGLSDMIRIKTWIIDECNKGNKSLPIHLSPYVLTCAFIWVCLLKVQECFNEKCCMEDPNYFGFIAGGITRLDFPVPASYFGNCVGFGRSMATRKELIGEDGVIVAARAIGSTVKTLDKAIFGGADKWILDWDVLFGSELHVMVAGSPKLDLYETDFGWGRAKKIEEISIDCMRAISLTESRDVEGGIEVGLALPKTKMDAFTTFFTHGLKAFP</sequence>
<accession>A0A2N9ILP5</accession>
<dbReference type="InterPro" id="IPR023213">
    <property type="entry name" value="CAT-like_dom_sf"/>
</dbReference>
<gene>
    <name evidence="3" type="ORF">FSB_LOCUS52793</name>
</gene>
<dbReference type="Pfam" id="PF02458">
    <property type="entry name" value="Transferase"/>
    <property type="match status" value="1"/>
</dbReference>
<dbReference type="InterPro" id="IPR051504">
    <property type="entry name" value="Plant_metabolite_acyltrans"/>
</dbReference>
<dbReference type="Gene3D" id="3.30.559.10">
    <property type="entry name" value="Chloramphenicol acetyltransferase-like domain"/>
    <property type="match status" value="2"/>
</dbReference>
<dbReference type="GO" id="GO:0016747">
    <property type="term" value="F:acyltransferase activity, transferring groups other than amino-acyl groups"/>
    <property type="evidence" value="ECO:0007669"/>
    <property type="project" value="UniProtKB-ARBA"/>
</dbReference>
<reference evidence="3" key="1">
    <citation type="submission" date="2018-02" db="EMBL/GenBank/DDBJ databases">
        <authorList>
            <person name="Cohen D.B."/>
            <person name="Kent A.D."/>
        </authorList>
    </citation>
    <scope>NUCLEOTIDE SEQUENCE</scope>
</reference>
<protein>
    <recommendedName>
        <fullName evidence="4">Anthocyanin 5-aromatic acyltransferase</fullName>
    </recommendedName>
</protein>
<evidence type="ECO:0000256" key="2">
    <source>
        <dbReference type="ARBA" id="ARBA00023315"/>
    </source>
</evidence>
<organism evidence="3">
    <name type="scientific">Fagus sylvatica</name>
    <name type="common">Beechnut</name>
    <dbReference type="NCBI Taxonomy" id="28930"/>
    <lineage>
        <taxon>Eukaryota</taxon>
        <taxon>Viridiplantae</taxon>
        <taxon>Streptophyta</taxon>
        <taxon>Embryophyta</taxon>
        <taxon>Tracheophyta</taxon>
        <taxon>Spermatophyta</taxon>
        <taxon>Magnoliopsida</taxon>
        <taxon>eudicotyledons</taxon>
        <taxon>Gunneridae</taxon>
        <taxon>Pentapetalae</taxon>
        <taxon>rosids</taxon>
        <taxon>fabids</taxon>
        <taxon>Fagales</taxon>
        <taxon>Fagaceae</taxon>
        <taxon>Fagus</taxon>
    </lineage>
</organism>
<dbReference type="PANTHER" id="PTHR31625">
    <property type="match status" value="1"/>
</dbReference>
<keyword evidence="1" id="KW-0808">Transferase</keyword>
<keyword evidence="2" id="KW-0012">Acyltransferase</keyword>
<dbReference type="EMBL" id="OIVN01006035">
    <property type="protein sequence ID" value="SPD24911.1"/>
    <property type="molecule type" value="Genomic_DNA"/>
</dbReference>
<proteinExistence type="predicted"/>
<evidence type="ECO:0008006" key="4">
    <source>
        <dbReference type="Google" id="ProtNLM"/>
    </source>
</evidence>
<name>A0A2N9ILP5_FAGSY</name>
<evidence type="ECO:0000313" key="3">
    <source>
        <dbReference type="EMBL" id="SPD24911.1"/>
    </source>
</evidence>